<sequence>MDLTSSHGVFPIVETMFLNQLINLQEDLMKLNNFCFEEKSVLSKPVSTIVGPSTPLLNQPYIYVVYNVLRGSHVRGDQGWLTSAFLGRQPPVSQVEELHVTIEIIPTRFVTEFASNIIFPKLIHISLESLPTLTSFSPGYHSLQSPHHADLDTPFAVLFDERVAFPSLELLNILGLDNVKKLWHNQLSQDSFSKLESLVVWNCDSLINVVPSSVSFQNLATLDVQSCGSLRSLISPSIAKSLVKLRTLKIGGSHVMEEVLGNEGGEAADEIVFYKLQQMILQCLPNLTSFSSGGYIFLFPTLEYMVLKKCPKMKIFFPSFITTPRLERIEVADDKWHWQAKYHHP</sequence>
<dbReference type="InterPro" id="IPR050905">
    <property type="entry name" value="Plant_NBS-LRR"/>
</dbReference>
<dbReference type="Proteomes" id="UP000288805">
    <property type="component" value="Unassembled WGS sequence"/>
</dbReference>
<dbReference type="PANTHER" id="PTHR33463:SF204">
    <property type="entry name" value="NB-ARC DOMAIN-CONTAINING PROTEIN"/>
    <property type="match status" value="1"/>
</dbReference>
<dbReference type="Gene3D" id="3.80.10.10">
    <property type="entry name" value="Ribonuclease Inhibitor"/>
    <property type="match status" value="1"/>
</dbReference>
<dbReference type="Pfam" id="PF23247">
    <property type="entry name" value="LRR_RPS2"/>
    <property type="match status" value="2"/>
</dbReference>
<dbReference type="AlphaFoldDB" id="A0A438CKM5"/>
<dbReference type="InterPro" id="IPR057135">
    <property type="entry name" value="At4g27190-like_LRR"/>
</dbReference>
<keyword evidence="1" id="KW-0611">Plant defense</keyword>
<evidence type="ECO:0000313" key="3">
    <source>
        <dbReference type="EMBL" id="RVW23762.1"/>
    </source>
</evidence>
<dbReference type="InterPro" id="IPR032675">
    <property type="entry name" value="LRR_dom_sf"/>
</dbReference>
<reference evidence="3 4" key="1">
    <citation type="journal article" date="2018" name="PLoS Genet.">
        <title>Population sequencing reveals clonal diversity and ancestral inbreeding in the grapevine cultivar Chardonnay.</title>
        <authorList>
            <person name="Roach M.J."/>
            <person name="Johnson D.L."/>
            <person name="Bohlmann J."/>
            <person name="van Vuuren H.J."/>
            <person name="Jones S.J."/>
            <person name="Pretorius I.S."/>
            <person name="Schmidt S.A."/>
            <person name="Borneman A.R."/>
        </authorList>
    </citation>
    <scope>NUCLEOTIDE SEQUENCE [LARGE SCALE GENOMIC DNA]</scope>
    <source>
        <strain evidence="4">cv. Chardonnay</strain>
        <tissue evidence="3">Leaf</tissue>
    </source>
</reference>
<accession>A0A438CKM5</accession>
<proteinExistence type="predicted"/>
<dbReference type="PANTHER" id="PTHR33463">
    <property type="entry name" value="NB-ARC DOMAIN-CONTAINING PROTEIN-RELATED"/>
    <property type="match status" value="1"/>
</dbReference>
<evidence type="ECO:0000256" key="1">
    <source>
        <dbReference type="ARBA" id="ARBA00022821"/>
    </source>
</evidence>
<organism evidence="3 4">
    <name type="scientific">Vitis vinifera</name>
    <name type="common">Grape</name>
    <dbReference type="NCBI Taxonomy" id="29760"/>
    <lineage>
        <taxon>Eukaryota</taxon>
        <taxon>Viridiplantae</taxon>
        <taxon>Streptophyta</taxon>
        <taxon>Embryophyta</taxon>
        <taxon>Tracheophyta</taxon>
        <taxon>Spermatophyta</taxon>
        <taxon>Magnoliopsida</taxon>
        <taxon>eudicotyledons</taxon>
        <taxon>Gunneridae</taxon>
        <taxon>Pentapetalae</taxon>
        <taxon>rosids</taxon>
        <taxon>Vitales</taxon>
        <taxon>Vitaceae</taxon>
        <taxon>Viteae</taxon>
        <taxon>Vitis</taxon>
    </lineage>
</organism>
<feature type="domain" description="Disease resistance protein At4g27190-like leucine-rich repeats" evidence="2">
    <location>
        <begin position="166"/>
        <end position="214"/>
    </location>
</feature>
<evidence type="ECO:0000313" key="4">
    <source>
        <dbReference type="Proteomes" id="UP000288805"/>
    </source>
</evidence>
<protein>
    <recommendedName>
        <fullName evidence="2">Disease resistance protein At4g27190-like leucine-rich repeats domain-containing protein</fullName>
    </recommendedName>
</protein>
<gene>
    <name evidence="3" type="ORF">CK203_097573</name>
</gene>
<evidence type="ECO:0000259" key="2">
    <source>
        <dbReference type="Pfam" id="PF23247"/>
    </source>
</evidence>
<dbReference type="SUPFAM" id="SSF52058">
    <property type="entry name" value="L domain-like"/>
    <property type="match status" value="1"/>
</dbReference>
<dbReference type="EMBL" id="QGNW01002187">
    <property type="protein sequence ID" value="RVW23762.1"/>
    <property type="molecule type" value="Genomic_DNA"/>
</dbReference>
<feature type="domain" description="Disease resistance protein At4g27190-like leucine-rich repeats" evidence="2">
    <location>
        <begin position="215"/>
        <end position="331"/>
    </location>
</feature>
<name>A0A438CKM5_VITVI</name>
<comment type="caution">
    <text evidence="3">The sequence shown here is derived from an EMBL/GenBank/DDBJ whole genome shotgun (WGS) entry which is preliminary data.</text>
</comment>